<dbReference type="Gene3D" id="3.40.50.720">
    <property type="entry name" value="NAD(P)-binding Rossmann-like Domain"/>
    <property type="match status" value="1"/>
</dbReference>
<keyword evidence="7" id="KW-1185">Reference proteome</keyword>
<keyword evidence="3" id="KW-0560">Oxidoreductase</keyword>
<comment type="caution">
    <text evidence="6">The sequence shown here is derived from an EMBL/GenBank/DDBJ whole genome shotgun (WGS) entry which is preliminary data.</text>
</comment>
<gene>
    <name evidence="6" type="ORF">LKD36_15000</name>
</gene>
<dbReference type="InterPro" id="IPR013154">
    <property type="entry name" value="ADH-like_N"/>
</dbReference>
<dbReference type="Pfam" id="PF00107">
    <property type="entry name" value="ADH_zinc_N"/>
    <property type="match status" value="1"/>
</dbReference>
<dbReference type="InterPro" id="IPR020843">
    <property type="entry name" value="ER"/>
</dbReference>
<evidence type="ECO:0000313" key="6">
    <source>
        <dbReference type="EMBL" id="MCC2127463.1"/>
    </source>
</evidence>
<keyword evidence="2 4" id="KW-0862">Zinc</keyword>
<protein>
    <submittedName>
        <fullName evidence="6">Alcohol dehydrogenase catalytic domain-containing protein</fullName>
    </submittedName>
</protein>
<dbReference type="InterPro" id="IPR002328">
    <property type="entry name" value="ADH_Zn_CS"/>
</dbReference>
<accession>A0AAE3ACD9</accession>
<dbReference type="SUPFAM" id="SSF50129">
    <property type="entry name" value="GroES-like"/>
    <property type="match status" value="1"/>
</dbReference>
<dbReference type="SMART" id="SM00829">
    <property type="entry name" value="PKS_ER"/>
    <property type="match status" value="1"/>
</dbReference>
<dbReference type="Proteomes" id="UP001198220">
    <property type="component" value="Unassembled WGS sequence"/>
</dbReference>
<dbReference type="SUPFAM" id="SSF51735">
    <property type="entry name" value="NAD(P)-binding Rossmann-fold domains"/>
    <property type="match status" value="1"/>
</dbReference>
<dbReference type="AlphaFoldDB" id="A0AAE3ACD9"/>
<name>A0AAE3ACD9_9FIRM</name>
<evidence type="ECO:0000256" key="2">
    <source>
        <dbReference type="ARBA" id="ARBA00022833"/>
    </source>
</evidence>
<dbReference type="EMBL" id="JAJEPS010000021">
    <property type="protein sequence ID" value="MCC2127463.1"/>
    <property type="molecule type" value="Genomic_DNA"/>
</dbReference>
<dbReference type="InterPro" id="IPR011032">
    <property type="entry name" value="GroES-like_sf"/>
</dbReference>
<sequence>MQNIPKKMKAMVLTAYNELELQEVPVPVPGPNEVLCKIHSVAICGSDPQIIRGDRPGEWPQQFPHILGHEWAGEVVALGENVKEYKIGDRVAGEAHAGCGYCKNCLSGNYTICLNYGKSETGARHYGFNYNGANCEYNTYFTKAIHKIPDDLSYDYASLVDICGVALHCVELTGVTPAGTVAIFGPGPAGIALMQIVKGLGCARTIMIGRGDRLQHAKEVGADYIVDINKEDPVEAVKAITGGFGADEIFECSGASVAPVQAVKMLKRGGRLGLIGHYHDPELKFPNLVDLISNEISIFGSRANPGVSEKVISMLERKVIDGSTLVTHTFPLEQYKEALDVFVGRKDHSLKVVINP</sequence>
<evidence type="ECO:0000313" key="7">
    <source>
        <dbReference type="Proteomes" id="UP001198220"/>
    </source>
</evidence>
<dbReference type="Pfam" id="PF08240">
    <property type="entry name" value="ADH_N"/>
    <property type="match status" value="1"/>
</dbReference>
<evidence type="ECO:0000259" key="5">
    <source>
        <dbReference type="SMART" id="SM00829"/>
    </source>
</evidence>
<evidence type="ECO:0000256" key="3">
    <source>
        <dbReference type="ARBA" id="ARBA00023002"/>
    </source>
</evidence>
<feature type="domain" description="Enoyl reductase (ER)" evidence="5">
    <location>
        <begin position="14"/>
        <end position="354"/>
    </location>
</feature>
<proteinExistence type="inferred from homology"/>
<dbReference type="GO" id="GO:0016491">
    <property type="term" value="F:oxidoreductase activity"/>
    <property type="evidence" value="ECO:0007669"/>
    <property type="project" value="UniProtKB-KW"/>
</dbReference>
<comment type="cofactor">
    <cofactor evidence="4">
        <name>Zn(2+)</name>
        <dbReference type="ChEBI" id="CHEBI:29105"/>
    </cofactor>
</comment>
<organism evidence="6 7">
    <name type="scientific">Hominiventricola filiformis</name>
    <dbReference type="NCBI Taxonomy" id="2885352"/>
    <lineage>
        <taxon>Bacteria</taxon>
        <taxon>Bacillati</taxon>
        <taxon>Bacillota</taxon>
        <taxon>Clostridia</taxon>
        <taxon>Lachnospirales</taxon>
        <taxon>Lachnospiraceae</taxon>
        <taxon>Hominiventricola</taxon>
    </lineage>
</organism>
<dbReference type="InterPro" id="IPR050129">
    <property type="entry name" value="Zn_alcohol_dh"/>
</dbReference>
<dbReference type="PANTHER" id="PTHR43401:SF2">
    <property type="entry name" value="L-THREONINE 3-DEHYDROGENASE"/>
    <property type="match status" value="1"/>
</dbReference>
<evidence type="ECO:0000256" key="4">
    <source>
        <dbReference type="RuleBase" id="RU361277"/>
    </source>
</evidence>
<dbReference type="GO" id="GO:0008270">
    <property type="term" value="F:zinc ion binding"/>
    <property type="evidence" value="ECO:0007669"/>
    <property type="project" value="InterPro"/>
</dbReference>
<dbReference type="InterPro" id="IPR036291">
    <property type="entry name" value="NAD(P)-bd_dom_sf"/>
</dbReference>
<dbReference type="InterPro" id="IPR013149">
    <property type="entry name" value="ADH-like_C"/>
</dbReference>
<dbReference type="PANTHER" id="PTHR43401">
    <property type="entry name" value="L-THREONINE 3-DEHYDROGENASE"/>
    <property type="match status" value="1"/>
</dbReference>
<dbReference type="Gene3D" id="3.90.180.10">
    <property type="entry name" value="Medium-chain alcohol dehydrogenases, catalytic domain"/>
    <property type="match status" value="1"/>
</dbReference>
<reference evidence="6 7" key="1">
    <citation type="submission" date="2021-10" db="EMBL/GenBank/DDBJ databases">
        <title>Anaerobic single-cell dispensing facilitates the cultivation of human gut bacteria.</title>
        <authorList>
            <person name="Afrizal A."/>
        </authorList>
    </citation>
    <scope>NUCLEOTIDE SEQUENCE [LARGE SCALE GENOMIC DNA]</scope>
    <source>
        <strain evidence="6 7">CLA-AA-H276</strain>
    </source>
</reference>
<dbReference type="PROSITE" id="PS00059">
    <property type="entry name" value="ADH_ZINC"/>
    <property type="match status" value="1"/>
</dbReference>
<comment type="similarity">
    <text evidence="4">Belongs to the zinc-containing alcohol dehydrogenase family.</text>
</comment>
<evidence type="ECO:0000256" key="1">
    <source>
        <dbReference type="ARBA" id="ARBA00022723"/>
    </source>
</evidence>
<keyword evidence="1 4" id="KW-0479">Metal-binding</keyword>
<dbReference type="RefSeq" id="WP_308460103.1">
    <property type="nucleotide sequence ID" value="NZ_JAJEPS010000021.1"/>
</dbReference>